<dbReference type="Pfam" id="PF13041">
    <property type="entry name" value="PPR_2"/>
    <property type="match status" value="3"/>
</dbReference>
<accession>A0AAP0F9J3</accession>
<dbReference type="Pfam" id="PF20431">
    <property type="entry name" value="E_motif"/>
    <property type="match status" value="1"/>
</dbReference>
<comment type="caution">
    <text evidence="3">The sequence shown here is derived from an EMBL/GenBank/DDBJ whole genome shotgun (WGS) entry which is preliminary data.</text>
</comment>
<dbReference type="PANTHER" id="PTHR47926">
    <property type="entry name" value="PENTATRICOPEPTIDE REPEAT-CONTAINING PROTEIN"/>
    <property type="match status" value="1"/>
</dbReference>
<reference evidence="3 4" key="1">
    <citation type="submission" date="2024-01" db="EMBL/GenBank/DDBJ databases">
        <title>Genome assemblies of Stephania.</title>
        <authorList>
            <person name="Yang L."/>
        </authorList>
    </citation>
    <scope>NUCLEOTIDE SEQUENCE [LARGE SCALE GENOMIC DNA]</scope>
    <source>
        <strain evidence="3">YNDBR</strain>
        <tissue evidence="3">Leaf</tissue>
    </source>
</reference>
<feature type="repeat" description="PPR" evidence="2">
    <location>
        <begin position="193"/>
        <end position="227"/>
    </location>
</feature>
<keyword evidence="1" id="KW-0677">Repeat</keyword>
<protein>
    <recommendedName>
        <fullName evidence="5">Pentatricopeptide repeat-containing protein</fullName>
    </recommendedName>
</protein>
<feature type="repeat" description="PPR" evidence="2">
    <location>
        <begin position="294"/>
        <end position="328"/>
    </location>
</feature>
<dbReference type="FunFam" id="1.25.40.10:FF:000366">
    <property type="entry name" value="Pentatricopeptide (PPR) repeat-containing protein"/>
    <property type="match status" value="1"/>
</dbReference>
<dbReference type="Proteomes" id="UP001420932">
    <property type="component" value="Unassembled WGS sequence"/>
</dbReference>
<evidence type="ECO:0000313" key="3">
    <source>
        <dbReference type="EMBL" id="KAK9107721.1"/>
    </source>
</evidence>
<gene>
    <name evidence="3" type="ORF">Syun_023732</name>
</gene>
<evidence type="ECO:0000256" key="2">
    <source>
        <dbReference type="PROSITE-ProRule" id="PRU00708"/>
    </source>
</evidence>
<dbReference type="SUPFAM" id="SSF48452">
    <property type="entry name" value="TPR-like"/>
    <property type="match status" value="1"/>
</dbReference>
<sequence length="621" mass="69250">MKQYLTTLLLQSSLHLNQLKQIHALIISTPFNLTPLFLKTLFNTPFIAYARDLFDQIPQPHSYIYSSIISAYAKLSMNNAVLATFSMMHKNNAQIVVFAFLPVFKSCAAISAVNEGKQVHSLVVRCGFGSNVFIQSGLIDFYAKTGDLNSAKLVFDGIAVKDPVSYNCLISGYSKSGEVLAARKLFDDMPKRTIVTWNSMISCYAHNGELIEGIRIFERMQAENCVPNERTLVTVLSICAKLGDLEMGLGVKKRIDESGLCRNMIVSTAILEMYVKCGAVDEARGEFDKMPRRDLVTWGSMITGYAQNGRSSDALELFERMKNENFQPNDVTIVSVVSACAQLGSVETAEQIGRYVEQKGFNSNVYVASALLDMYAKCGNIRKARQLFDGMNHRDLVTWNSMIGGLAVNGFARDAIDLFLQMKNAGVKPRDITFVGLLTACTHAGLVDLGCEFYESMRTDYGIAPRVEHCACMVDLFCRSGRLDEAYKFITKMEIEPNVVIWGTLLSACRIHLNVELAELSVEKLLVLEPENSANYVLLCNIYASTGRWQEALKIRSLMRERSVRKTSAYSWIEIDGLIHKFLIGEASHPRSDEIYNVVDGLALQLQLAAGHLPNFDLEFS</sequence>
<name>A0AAP0F9J3_9MAGN</name>
<evidence type="ECO:0000313" key="4">
    <source>
        <dbReference type="Proteomes" id="UP001420932"/>
    </source>
</evidence>
<dbReference type="EMBL" id="JBBNAF010000010">
    <property type="protein sequence ID" value="KAK9107721.1"/>
    <property type="molecule type" value="Genomic_DNA"/>
</dbReference>
<keyword evidence="4" id="KW-1185">Reference proteome</keyword>
<proteinExistence type="predicted"/>
<evidence type="ECO:0000256" key="1">
    <source>
        <dbReference type="ARBA" id="ARBA00022737"/>
    </source>
</evidence>
<evidence type="ECO:0008006" key="5">
    <source>
        <dbReference type="Google" id="ProtNLM"/>
    </source>
</evidence>
<dbReference type="Pfam" id="PF01535">
    <property type="entry name" value="PPR"/>
    <property type="match status" value="4"/>
</dbReference>
<feature type="repeat" description="PPR" evidence="2">
    <location>
        <begin position="395"/>
        <end position="429"/>
    </location>
</feature>
<dbReference type="InterPro" id="IPR046960">
    <property type="entry name" value="PPR_At4g14850-like_plant"/>
</dbReference>
<dbReference type="FunFam" id="1.25.40.10:FF:000031">
    <property type="entry name" value="Pentatricopeptide repeat-containing protein mitochondrial"/>
    <property type="match status" value="2"/>
</dbReference>
<feature type="repeat" description="PPR" evidence="2">
    <location>
        <begin position="532"/>
        <end position="566"/>
    </location>
</feature>
<dbReference type="GO" id="GO:0009451">
    <property type="term" value="P:RNA modification"/>
    <property type="evidence" value="ECO:0007669"/>
    <property type="project" value="InterPro"/>
</dbReference>
<organism evidence="3 4">
    <name type="scientific">Stephania yunnanensis</name>
    <dbReference type="NCBI Taxonomy" id="152371"/>
    <lineage>
        <taxon>Eukaryota</taxon>
        <taxon>Viridiplantae</taxon>
        <taxon>Streptophyta</taxon>
        <taxon>Embryophyta</taxon>
        <taxon>Tracheophyta</taxon>
        <taxon>Spermatophyta</taxon>
        <taxon>Magnoliopsida</taxon>
        <taxon>Ranunculales</taxon>
        <taxon>Menispermaceae</taxon>
        <taxon>Menispermoideae</taxon>
        <taxon>Cissampelideae</taxon>
        <taxon>Stephania</taxon>
    </lineage>
</organism>
<dbReference type="FunFam" id="1.25.40.10:FF:000442">
    <property type="entry name" value="Pentatricopeptide repeat-containing protein At3g49710"/>
    <property type="match status" value="1"/>
</dbReference>
<dbReference type="GO" id="GO:0003723">
    <property type="term" value="F:RNA binding"/>
    <property type="evidence" value="ECO:0007669"/>
    <property type="project" value="InterPro"/>
</dbReference>
<dbReference type="InterPro" id="IPR046848">
    <property type="entry name" value="E_motif"/>
</dbReference>
<dbReference type="AlphaFoldDB" id="A0AAP0F9J3"/>
<dbReference type="NCBIfam" id="TIGR00756">
    <property type="entry name" value="PPR"/>
    <property type="match status" value="5"/>
</dbReference>
<feature type="repeat" description="PPR" evidence="2">
    <location>
        <begin position="364"/>
        <end position="394"/>
    </location>
</feature>
<feature type="repeat" description="PPR" evidence="2">
    <location>
        <begin position="162"/>
        <end position="192"/>
    </location>
</feature>
<dbReference type="InterPro" id="IPR002885">
    <property type="entry name" value="PPR_rpt"/>
</dbReference>
<dbReference type="InterPro" id="IPR011990">
    <property type="entry name" value="TPR-like_helical_dom_sf"/>
</dbReference>
<dbReference type="PANTHER" id="PTHR47926:SF537">
    <property type="entry name" value="PENTACOTRIPEPTIDE-REPEAT REGION OF PRORP DOMAIN-CONTAINING PROTEIN"/>
    <property type="match status" value="1"/>
</dbReference>
<dbReference type="PROSITE" id="PS51375">
    <property type="entry name" value="PPR"/>
    <property type="match status" value="6"/>
</dbReference>
<dbReference type="Gene3D" id="1.25.40.10">
    <property type="entry name" value="Tetratricopeptide repeat domain"/>
    <property type="match status" value="5"/>
</dbReference>